<keyword evidence="3" id="KW-1185">Reference proteome</keyword>
<name>A0AAD5N382_PARTN</name>
<comment type="caution">
    <text evidence="2">The sequence shown here is derived from an EMBL/GenBank/DDBJ whole genome shotgun (WGS) entry which is preliminary data.</text>
</comment>
<reference evidence="2" key="1">
    <citation type="submission" date="2021-06" db="EMBL/GenBank/DDBJ databases">
        <title>Parelaphostrongylus tenuis whole genome reference sequence.</title>
        <authorList>
            <person name="Garwood T.J."/>
            <person name="Larsen P.A."/>
            <person name="Fountain-Jones N.M."/>
            <person name="Garbe J.R."/>
            <person name="Macchietto M.G."/>
            <person name="Kania S.A."/>
            <person name="Gerhold R.W."/>
            <person name="Richards J.E."/>
            <person name="Wolf T.M."/>
        </authorList>
    </citation>
    <scope>NUCLEOTIDE SEQUENCE</scope>
    <source>
        <strain evidence="2">MNPRO001-30</strain>
        <tissue evidence="2">Meninges</tissue>
    </source>
</reference>
<feature type="region of interest" description="Disordered" evidence="1">
    <location>
        <begin position="1"/>
        <end position="21"/>
    </location>
</feature>
<gene>
    <name evidence="2" type="ORF">KIN20_018096</name>
</gene>
<protein>
    <submittedName>
        <fullName evidence="2">Uncharacterized protein</fullName>
    </submittedName>
</protein>
<evidence type="ECO:0000256" key="1">
    <source>
        <dbReference type="SAM" id="MobiDB-lite"/>
    </source>
</evidence>
<accession>A0AAD5N382</accession>
<proteinExistence type="predicted"/>
<evidence type="ECO:0000313" key="3">
    <source>
        <dbReference type="Proteomes" id="UP001196413"/>
    </source>
</evidence>
<organism evidence="2 3">
    <name type="scientific">Parelaphostrongylus tenuis</name>
    <name type="common">Meningeal worm</name>
    <dbReference type="NCBI Taxonomy" id="148309"/>
    <lineage>
        <taxon>Eukaryota</taxon>
        <taxon>Metazoa</taxon>
        <taxon>Ecdysozoa</taxon>
        <taxon>Nematoda</taxon>
        <taxon>Chromadorea</taxon>
        <taxon>Rhabditida</taxon>
        <taxon>Rhabditina</taxon>
        <taxon>Rhabditomorpha</taxon>
        <taxon>Strongyloidea</taxon>
        <taxon>Metastrongylidae</taxon>
        <taxon>Parelaphostrongylus</taxon>
    </lineage>
</organism>
<evidence type="ECO:0000313" key="2">
    <source>
        <dbReference type="EMBL" id="KAJ1359386.1"/>
    </source>
</evidence>
<dbReference type="AlphaFoldDB" id="A0AAD5N382"/>
<dbReference type="EMBL" id="JAHQIW010003604">
    <property type="protein sequence ID" value="KAJ1359386.1"/>
    <property type="molecule type" value="Genomic_DNA"/>
</dbReference>
<dbReference type="Proteomes" id="UP001196413">
    <property type="component" value="Unassembled WGS sequence"/>
</dbReference>
<sequence length="86" mass="10103">MDLLRRISVRHPSSAKGEDETSNEKIIKEFVHIENKVVVNNGNYLFIVLNYYSLVNSLRTDILDHFSESDVRRRERVNIKTSQKVK</sequence>